<accession>A0A9P4V0F3</accession>
<dbReference type="AlphaFoldDB" id="A0A9P4V0F3"/>
<gene>
    <name evidence="2" type="ORF">EJ04DRAFT_525648</name>
</gene>
<feature type="compositionally biased region" description="Basic and acidic residues" evidence="1">
    <location>
        <begin position="35"/>
        <end position="47"/>
    </location>
</feature>
<name>A0A9P4V0F3_9PLEO</name>
<feature type="region of interest" description="Disordered" evidence="1">
    <location>
        <begin position="1"/>
        <end position="47"/>
    </location>
</feature>
<reference evidence="2" key="1">
    <citation type="journal article" date="2020" name="Stud. Mycol.">
        <title>101 Dothideomycetes genomes: a test case for predicting lifestyles and emergence of pathogens.</title>
        <authorList>
            <person name="Haridas S."/>
            <person name="Albert R."/>
            <person name="Binder M."/>
            <person name="Bloem J."/>
            <person name="Labutti K."/>
            <person name="Salamov A."/>
            <person name="Andreopoulos B."/>
            <person name="Baker S."/>
            <person name="Barry K."/>
            <person name="Bills G."/>
            <person name="Bluhm B."/>
            <person name="Cannon C."/>
            <person name="Castanera R."/>
            <person name="Culley D."/>
            <person name="Daum C."/>
            <person name="Ezra D."/>
            <person name="Gonzalez J."/>
            <person name="Henrissat B."/>
            <person name="Kuo A."/>
            <person name="Liang C."/>
            <person name="Lipzen A."/>
            <person name="Lutzoni F."/>
            <person name="Magnuson J."/>
            <person name="Mondo S."/>
            <person name="Nolan M."/>
            <person name="Ohm R."/>
            <person name="Pangilinan J."/>
            <person name="Park H.-J."/>
            <person name="Ramirez L."/>
            <person name="Alfaro M."/>
            <person name="Sun H."/>
            <person name="Tritt A."/>
            <person name="Yoshinaga Y."/>
            <person name="Zwiers L.-H."/>
            <person name="Turgeon B."/>
            <person name="Goodwin S."/>
            <person name="Spatafora J."/>
            <person name="Crous P."/>
            <person name="Grigoriev I."/>
        </authorList>
    </citation>
    <scope>NUCLEOTIDE SEQUENCE</scope>
    <source>
        <strain evidence="2">CBS 125425</strain>
    </source>
</reference>
<organism evidence="2 3">
    <name type="scientific">Polyplosphaeria fusca</name>
    <dbReference type="NCBI Taxonomy" id="682080"/>
    <lineage>
        <taxon>Eukaryota</taxon>
        <taxon>Fungi</taxon>
        <taxon>Dikarya</taxon>
        <taxon>Ascomycota</taxon>
        <taxon>Pezizomycotina</taxon>
        <taxon>Dothideomycetes</taxon>
        <taxon>Pleosporomycetidae</taxon>
        <taxon>Pleosporales</taxon>
        <taxon>Tetraplosphaeriaceae</taxon>
        <taxon>Polyplosphaeria</taxon>
    </lineage>
</organism>
<dbReference type="OrthoDB" id="10662912at2759"/>
<protein>
    <submittedName>
        <fullName evidence="2">Uncharacterized protein</fullName>
    </submittedName>
</protein>
<dbReference type="Proteomes" id="UP000799444">
    <property type="component" value="Unassembled WGS sequence"/>
</dbReference>
<comment type="caution">
    <text evidence="2">The sequence shown here is derived from an EMBL/GenBank/DDBJ whole genome shotgun (WGS) entry which is preliminary data.</text>
</comment>
<sequence>MPRQMKGAPPELLDFKFRPGEELSGNVGGSRGKNSRADSGRSKPARIDAHKANAYYRTQCEKIVDDVIASMDRLSVDQEACQMSTMRESPEYATMAVQARSPATRARMPRYSTARAAYASDGSIGTRRTMAPPSCEDLARVPGYTPTAERPDGLESFAKFESHRKRLSVMSVLSTTSSWCGEETNRKLASRAVTYAPAQEHRHLGSSTAPQMNLHTGKSSAVEKVKKILSKRT</sequence>
<keyword evidence="3" id="KW-1185">Reference proteome</keyword>
<feature type="compositionally biased region" description="Polar residues" evidence="1">
    <location>
        <begin position="205"/>
        <end position="219"/>
    </location>
</feature>
<evidence type="ECO:0000313" key="3">
    <source>
        <dbReference type="Proteomes" id="UP000799444"/>
    </source>
</evidence>
<dbReference type="EMBL" id="ML996184">
    <property type="protein sequence ID" value="KAF2732013.1"/>
    <property type="molecule type" value="Genomic_DNA"/>
</dbReference>
<evidence type="ECO:0000313" key="2">
    <source>
        <dbReference type="EMBL" id="KAF2732013.1"/>
    </source>
</evidence>
<proteinExistence type="predicted"/>
<evidence type="ECO:0000256" key="1">
    <source>
        <dbReference type="SAM" id="MobiDB-lite"/>
    </source>
</evidence>
<feature type="region of interest" description="Disordered" evidence="1">
    <location>
        <begin position="199"/>
        <end position="233"/>
    </location>
</feature>